<keyword evidence="3" id="KW-0597">Phosphoprotein</keyword>
<evidence type="ECO:0000256" key="2">
    <source>
        <dbReference type="ARBA" id="ARBA00012438"/>
    </source>
</evidence>
<dbReference type="GO" id="GO:0005524">
    <property type="term" value="F:ATP binding"/>
    <property type="evidence" value="ECO:0007669"/>
    <property type="project" value="UniProtKB-KW"/>
</dbReference>
<evidence type="ECO:0000313" key="10">
    <source>
        <dbReference type="Proteomes" id="UP000248021"/>
    </source>
</evidence>
<dbReference type="AlphaFoldDB" id="A0A2V3U1U9"/>
<dbReference type="InterPro" id="IPR011102">
    <property type="entry name" value="Sig_transdc_His_kinase_HWE"/>
</dbReference>
<dbReference type="EMBL" id="QJJK01000023">
    <property type="protein sequence ID" value="PXW50743.1"/>
    <property type="molecule type" value="Genomic_DNA"/>
</dbReference>
<dbReference type="Gene3D" id="3.30.565.10">
    <property type="entry name" value="Histidine kinase-like ATPase, C-terminal domain"/>
    <property type="match status" value="1"/>
</dbReference>
<name>A0A2V3U1U9_9HYPH</name>
<keyword evidence="5" id="KW-0547">Nucleotide-binding</keyword>
<organism evidence="9 10">
    <name type="scientific">Chelatococcus asaccharovorans</name>
    <dbReference type="NCBI Taxonomy" id="28210"/>
    <lineage>
        <taxon>Bacteria</taxon>
        <taxon>Pseudomonadati</taxon>
        <taxon>Pseudomonadota</taxon>
        <taxon>Alphaproteobacteria</taxon>
        <taxon>Hyphomicrobiales</taxon>
        <taxon>Chelatococcaceae</taxon>
        <taxon>Chelatococcus</taxon>
    </lineage>
</organism>
<reference evidence="9 10" key="1">
    <citation type="submission" date="2018-05" db="EMBL/GenBank/DDBJ databases">
        <title>Genomic Encyclopedia of Type Strains, Phase IV (KMG-IV): sequencing the most valuable type-strain genomes for metagenomic binning, comparative biology and taxonomic classification.</title>
        <authorList>
            <person name="Goeker M."/>
        </authorList>
    </citation>
    <scope>NUCLEOTIDE SEQUENCE [LARGE SCALE GENOMIC DNA]</scope>
    <source>
        <strain evidence="9 10">DSM 6462</strain>
    </source>
</reference>
<comment type="catalytic activity">
    <reaction evidence="1">
        <text>ATP + protein L-histidine = ADP + protein N-phospho-L-histidine.</text>
        <dbReference type="EC" id="2.7.13.3"/>
    </reaction>
</comment>
<keyword evidence="6 9" id="KW-0418">Kinase</keyword>
<dbReference type="InterPro" id="IPR013656">
    <property type="entry name" value="PAS_4"/>
</dbReference>
<accession>A0A2V3U1U9</accession>
<dbReference type="SMART" id="SM00911">
    <property type="entry name" value="HWE_HK"/>
    <property type="match status" value="1"/>
</dbReference>
<evidence type="ECO:0000256" key="7">
    <source>
        <dbReference type="ARBA" id="ARBA00022840"/>
    </source>
</evidence>
<protein>
    <recommendedName>
        <fullName evidence="2">histidine kinase</fullName>
        <ecNumber evidence="2">2.7.13.3</ecNumber>
    </recommendedName>
</protein>
<dbReference type="InterPro" id="IPR035965">
    <property type="entry name" value="PAS-like_dom_sf"/>
</dbReference>
<keyword evidence="4" id="KW-0808">Transferase</keyword>
<dbReference type="Proteomes" id="UP000248021">
    <property type="component" value="Unassembled WGS sequence"/>
</dbReference>
<evidence type="ECO:0000256" key="6">
    <source>
        <dbReference type="ARBA" id="ARBA00022777"/>
    </source>
</evidence>
<dbReference type="EC" id="2.7.13.3" evidence="2"/>
<keyword evidence="7" id="KW-0067">ATP-binding</keyword>
<evidence type="ECO:0000256" key="5">
    <source>
        <dbReference type="ARBA" id="ARBA00022741"/>
    </source>
</evidence>
<evidence type="ECO:0000256" key="3">
    <source>
        <dbReference type="ARBA" id="ARBA00022553"/>
    </source>
</evidence>
<proteinExistence type="predicted"/>
<gene>
    <name evidence="9" type="ORF">C7450_12315</name>
</gene>
<dbReference type="PANTHER" id="PTHR41523">
    <property type="entry name" value="TWO-COMPONENT SYSTEM SENSOR PROTEIN"/>
    <property type="match status" value="1"/>
</dbReference>
<dbReference type="InterPro" id="IPR036890">
    <property type="entry name" value="HATPase_C_sf"/>
</dbReference>
<dbReference type="GO" id="GO:0004673">
    <property type="term" value="F:protein histidine kinase activity"/>
    <property type="evidence" value="ECO:0007669"/>
    <property type="project" value="UniProtKB-EC"/>
</dbReference>
<dbReference type="Pfam" id="PF08448">
    <property type="entry name" value="PAS_4"/>
    <property type="match status" value="1"/>
</dbReference>
<dbReference type="SUPFAM" id="SSF55785">
    <property type="entry name" value="PYP-like sensor domain (PAS domain)"/>
    <property type="match status" value="1"/>
</dbReference>
<evidence type="ECO:0000313" key="9">
    <source>
        <dbReference type="EMBL" id="PXW50743.1"/>
    </source>
</evidence>
<dbReference type="Pfam" id="PF07536">
    <property type="entry name" value="HWE_HK"/>
    <property type="match status" value="1"/>
</dbReference>
<evidence type="ECO:0000256" key="1">
    <source>
        <dbReference type="ARBA" id="ARBA00000085"/>
    </source>
</evidence>
<dbReference type="PANTHER" id="PTHR41523:SF7">
    <property type="entry name" value="HISTIDINE KINASE"/>
    <property type="match status" value="1"/>
</dbReference>
<dbReference type="Gene3D" id="3.30.450.20">
    <property type="entry name" value="PAS domain"/>
    <property type="match status" value="1"/>
</dbReference>
<keyword evidence="10" id="KW-1185">Reference proteome</keyword>
<evidence type="ECO:0000259" key="8">
    <source>
        <dbReference type="SMART" id="SM00911"/>
    </source>
</evidence>
<comment type="caution">
    <text evidence="9">The sequence shown here is derived from an EMBL/GenBank/DDBJ whole genome shotgun (WGS) entry which is preliminary data.</text>
</comment>
<evidence type="ECO:0000256" key="4">
    <source>
        <dbReference type="ARBA" id="ARBA00022679"/>
    </source>
</evidence>
<dbReference type="RefSeq" id="WP_245450296.1">
    <property type="nucleotide sequence ID" value="NZ_QJJK01000023.1"/>
</dbReference>
<feature type="domain" description="Signal transduction histidine kinase HWE region" evidence="8">
    <location>
        <begin position="154"/>
        <end position="235"/>
    </location>
</feature>
<sequence length="344" mass="37623">MGEAIRVFDWSKTALGPLADWPATLKTAVGMMVNSRFPKCVVWGPDYISIFNDAFVPILGGKDNCLGRSFRDIWAEVWPEIGPLVEKAYAGEATFIEDLPLILERSGYPEQAWFTFCYSPIRDEEGRIGGMMDTVMETTPKMLAERNARIVNSELAHRMKNTLAVVGAIANQTFNASASIGEAQHVFGQRLRALADAHSLLTQASWAGAPIRSIVEGAIAPHRGSAEAVEIEGAPLELAAQQALSLALAVNELATNALKYGAWSVPGGTIRISWKIGRPNSDDIFQFLWLEENGPLVQAPKTTGFGSRLLERVVAQDFRGEVALRYEPGGFRYALTTKMSCLSF</sequence>